<dbReference type="Proteomes" id="UP000053669">
    <property type="component" value="Unassembled WGS sequence"/>
</dbReference>
<evidence type="ECO:0000313" key="2">
    <source>
        <dbReference type="Proteomes" id="UP000053669"/>
    </source>
</evidence>
<evidence type="ECO:0000313" key="1">
    <source>
        <dbReference type="EMBL" id="KUN57587.1"/>
    </source>
</evidence>
<dbReference type="EMBL" id="LMWU01000070">
    <property type="protein sequence ID" value="KUN57587.1"/>
    <property type="molecule type" value="Genomic_DNA"/>
</dbReference>
<accession>A0A101RL37</accession>
<name>A0A101RL37_9ACTN</name>
<comment type="caution">
    <text evidence="1">The sequence shown here is derived from an EMBL/GenBank/DDBJ whole genome shotgun (WGS) entry which is preliminary data.</text>
</comment>
<organism evidence="1 2">
    <name type="scientific">Streptomyces canus</name>
    <dbReference type="NCBI Taxonomy" id="58343"/>
    <lineage>
        <taxon>Bacteria</taxon>
        <taxon>Bacillati</taxon>
        <taxon>Actinomycetota</taxon>
        <taxon>Actinomycetes</taxon>
        <taxon>Kitasatosporales</taxon>
        <taxon>Streptomycetaceae</taxon>
        <taxon>Streptomyces</taxon>
        <taxon>Streptomyces aurantiacus group</taxon>
    </lineage>
</organism>
<sequence length="164" mass="17937">MREATITSMEAIEAAARHAALDRADGRAVTDHGTEPSILRAPSEHAGVEAALRHRLRLPGDVRLGVYEDLNHPLFPGAQHFRAARIQLSQGRRAYFFIGTYETPGRLTFSLIAPCPDCGAPVPSVTINSQADFGDWLMDRDDTSEAPSFRTSPVHRRDCSLVSG</sequence>
<proteinExistence type="predicted"/>
<reference evidence="1 2" key="1">
    <citation type="submission" date="2015-10" db="EMBL/GenBank/DDBJ databases">
        <title>Draft genome sequence of Streptomyces canus DSM 40017, type strain for the species Streptomyces canus.</title>
        <authorList>
            <person name="Ruckert C."/>
            <person name="Winkler A."/>
            <person name="Kalinowski J."/>
            <person name="Kampfer P."/>
            <person name="Glaeser S."/>
        </authorList>
    </citation>
    <scope>NUCLEOTIDE SEQUENCE [LARGE SCALE GENOMIC DNA]</scope>
    <source>
        <strain evidence="1 2">DSM 40017</strain>
    </source>
</reference>
<protein>
    <submittedName>
        <fullName evidence="1">Uncharacterized protein</fullName>
    </submittedName>
</protein>
<dbReference type="RefSeq" id="WP_059211467.1">
    <property type="nucleotide sequence ID" value="NZ_KQ948681.1"/>
</dbReference>
<gene>
    <name evidence="1" type="ORF">AQJ46_46840</name>
</gene>
<dbReference type="AlphaFoldDB" id="A0A101RL37"/>